<keyword evidence="6" id="KW-1185">Reference proteome</keyword>
<dbReference type="InterPro" id="IPR031314">
    <property type="entry name" value="DNK_dom"/>
</dbReference>
<evidence type="ECO:0000256" key="3">
    <source>
        <dbReference type="PIRSR" id="PIRSR000705-3"/>
    </source>
</evidence>
<dbReference type="PANTHER" id="PTHR10513:SF35">
    <property type="entry name" value="DEOXYADENOSINE KINASE"/>
    <property type="match status" value="1"/>
</dbReference>
<feature type="binding site" evidence="3">
    <location>
        <begin position="15"/>
        <end position="23"/>
    </location>
    <ligand>
        <name>ATP</name>
        <dbReference type="ChEBI" id="CHEBI:30616"/>
    </ligand>
</feature>
<feature type="active site" description="Proton acceptor" evidence="2">
    <location>
        <position position="100"/>
    </location>
</feature>
<dbReference type="EMBL" id="JBBWWQ010000009">
    <property type="protein sequence ID" value="KAK8938719.1"/>
    <property type="molecule type" value="Genomic_DNA"/>
</dbReference>
<proteinExistence type="inferred from homology"/>
<organism evidence="5 6">
    <name type="scientific">Platanthera zijinensis</name>
    <dbReference type="NCBI Taxonomy" id="2320716"/>
    <lineage>
        <taxon>Eukaryota</taxon>
        <taxon>Viridiplantae</taxon>
        <taxon>Streptophyta</taxon>
        <taxon>Embryophyta</taxon>
        <taxon>Tracheophyta</taxon>
        <taxon>Spermatophyta</taxon>
        <taxon>Magnoliopsida</taxon>
        <taxon>Liliopsida</taxon>
        <taxon>Asparagales</taxon>
        <taxon>Orchidaceae</taxon>
        <taxon>Orchidoideae</taxon>
        <taxon>Orchideae</taxon>
        <taxon>Orchidinae</taxon>
        <taxon>Platanthera</taxon>
    </lineage>
</organism>
<dbReference type="PIRSF" id="PIRSF000705">
    <property type="entry name" value="DNK"/>
    <property type="match status" value="1"/>
</dbReference>
<keyword evidence="3" id="KW-0547">Nucleotide-binding</keyword>
<dbReference type="GO" id="GO:0005737">
    <property type="term" value="C:cytoplasm"/>
    <property type="evidence" value="ECO:0007669"/>
    <property type="project" value="TreeGrafter"/>
</dbReference>
<comment type="similarity">
    <text evidence="1">Belongs to the DCK/DGK family.</text>
</comment>
<protein>
    <recommendedName>
        <fullName evidence="4">Deoxynucleoside kinase domain-containing protein</fullName>
    </recommendedName>
</protein>
<reference evidence="5 6" key="1">
    <citation type="journal article" date="2022" name="Nat. Plants">
        <title>Genomes of leafy and leafless Platanthera orchids illuminate the evolution of mycoheterotrophy.</title>
        <authorList>
            <person name="Li M.H."/>
            <person name="Liu K.W."/>
            <person name="Li Z."/>
            <person name="Lu H.C."/>
            <person name="Ye Q.L."/>
            <person name="Zhang D."/>
            <person name="Wang J.Y."/>
            <person name="Li Y.F."/>
            <person name="Zhong Z.M."/>
            <person name="Liu X."/>
            <person name="Yu X."/>
            <person name="Liu D.K."/>
            <person name="Tu X.D."/>
            <person name="Liu B."/>
            <person name="Hao Y."/>
            <person name="Liao X.Y."/>
            <person name="Jiang Y.T."/>
            <person name="Sun W.H."/>
            <person name="Chen J."/>
            <person name="Chen Y.Q."/>
            <person name="Ai Y."/>
            <person name="Zhai J.W."/>
            <person name="Wu S.S."/>
            <person name="Zhou Z."/>
            <person name="Hsiao Y.Y."/>
            <person name="Wu W.L."/>
            <person name="Chen Y.Y."/>
            <person name="Lin Y.F."/>
            <person name="Hsu J.L."/>
            <person name="Li C.Y."/>
            <person name="Wang Z.W."/>
            <person name="Zhao X."/>
            <person name="Zhong W.Y."/>
            <person name="Ma X.K."/>
            <person name="Ma L."/>
            <person name="Huang J."/>
            <person name="Chen G.Z."/>
            <person name="Huang M.Z."/>
            <person name="Huang L."/>
            <person name="Peng D.H."/>
            <person name="Luo Y.B."/>
            <person name="Zou S.Q."/>
            <person name="Chen S.P."/>
            <person name="Lan S."/>
            <person name="Tsai W.C."/>
            <person name="Van de Peer Y."/>
            <person name="Liu Z.J."/>
        </authorList>
    </citation>
    <scope>NUCLEOTIDE SEQUENCE [LARGE SCALE GENOMIC DNA]</scope>
    <source>
        <strain evidence="5">Lor287</strain>
    </source>
</reference>
<gene>
    <name evidence="5" type="ORF">KSP39_PZI011448</name>
</gene>
<evidence type="ECO:0000313" key="6">
    <source>
        <dbReference type="Proteomes" id="UP001418222"/>
    </source>
</evidence>
<evidence type="ECO:0000313" key="5">
    <source>
        <dbReference type="EMBL" id="KAK8938719.1"/>
    </source>
</evidence>
<dbReference type="InterPro" id="IPR050566">
    <property type="entry name" value="Deoxyribonucleoside_kinase"/>
</dbReference>
<accession>A0AAP0BHJ8</accession>
<keyword evidence="3" id="KW-0067">ATP-binding</keyword>
<dbReference type="SUPFAM" id="SSF52540">
    <property type="entry name" value="P-loop containing nucleoside triphosphate hydrolases"/>
    <property type="match status" value="1"/>
</dbReference>
<dbReference type="CDD" id="cd01673">
    <property type="entry name" value="dNK"/>
    <property type="match status" value="1"/>
</dbReference>
<dbReference type="GO" id="GO:0005524">
    <property type="term" value="F:ATP binding"/>
    <property type="evidence" value="ECO:0007669"/>
    <property type="project" value="UniProtKB-KW"/>
</dbReference>
<dbReference type="Gene3D" id="3.40.50.300">
    <property type="entry name" value="P-loop containing nucleotide triphosphate hydrolases"/>
    <property type="match status" value="1"/>
</dbReference>
<comment type="caution">
    <text evidence="5">The sequence shown here is derived from an EMBL/GenBank/DDBJ whole genome shotgun (WGS) entry which is preliminary data.</text>
</comment>
<evidence type="ECO:0000259" key="4">
    <source>
        <dbReference type="Pfam" id="PF01712"/>
    </source>
</evidence>
<dbReference type="GO" id="GO:0019136">
    <property type="term" value="F:deoxynucleoside kinase activity"/>
    <property type="evidence" value="ECO:0007669"/>
    <property type="project" value="InterPro"/>
</dbReference>
<dbReference type="InterPro" id="IPR002624">
    <property type="entry name" value="DCK/DGK"/>
</dbReference>
<dbReference type="InterPro" id="IPR027417">
    <property type="entry name" value="P-loop_NTPase"/>
</dbReference>
<dbReference type="AlphaFoldDB" id="A0AAP0BHJ8"/>
<sequence length="182" mass="21743">MKIRQKKRLTFCVEGNICVVKTTFLQRIANKTLELCDLVEIVPKPIFKWQDVCPNHFNILDAFYTEPKRYAYTFQNYVFVIRYIMERDSATGIKPLRLLERSVFSDRNVFVRAVHEANWMNEMEIRIYDSWFELVVSCLPKLIPDSFIYLRASPDTCHKRMMLCKRYEEGGVTLQHSFRDPR</sequence>
<dbReference type="PANTHER" id="PTHR10513">
    <property type="entry name" value="DEOXYNUCLEOSIDE KINASE"/>
    <property type="match status" value="1"/>
</dbReference>
<dbReference type="Pfam" id="PF01712">
    <property type="entry name" value="dNK"/>
    <property type="match status" value="1"/>
</dbReference>
<evidence type="ECO:0000256" key="1">
    <source>
        <dbReference type="ARBA" id="ARBA00007420"/>
    </source>
</evidence>
<feature type="domain" description="Deoxynucleoside kinase" evidence="4">
    <location>
        <begin position="11"/>
        <end position="174"/>
    </location>
</feature>
<dbReference type="Proteomes" id="UP001418222">
    <property type="component" value="Unassembled WGS sequence"/>
</dbReference>
<name>A0AAP0BHJ8_9ASPA</name>
<evidence type="ECO:0000256" key="2">
    <source>
        <dbReference type="PIRSR" id="PIRSR000705-1"/>
    </source>
</evidence>